<comment type="subcellular location">
    <subcellularLocation>
        <location evidence="5">Cytoplasm</location>
    </subcellularLocation>
</comment>
<reference evidence="8" key="2">
    <citation type="submission" date="2020-08" db="EMBL/GenBank/DDBJ databases">
        <authorList>
            <person name="Chen M."/>
            <person name="Teng W."/>
            <person name="Zhao L."/>
            <person name="Hu C."/>
            <person name="Zhou Y."/>
            <person name="Han B."/>
            <person name="Song L."/>
            <person name="Shu W."/>
        </authorList>
    </citation>
    <scope>NUCLEOTIDE SEQUENCE</scope>
    <source>
        <strain evidence="8">FACHB-1375</strain>
    </source>
</reference>
<evidence type="ECO:0000256" key="1">
    <source>
        <dbReference type="ARBA" id="ARBA00022490"/>
    </source>
</evidence>
<evidence type="ECO:0000313" key="9">
    <source>
        <dbReference type="Proteomes" id="UP000641646"/>
    </source>
</evidence>
<evidence type="ECO:0000256" key="2">
    <source>
        <dbReference type="ARBA" id="ARBA00022517"/>
    </source>
</evidence>
<dbReference type="AlphaFoldDB" id="A0A926VKI7"/>
<dbReference type="EMBL" id="JACJPW010000125">
    <property type="protein sequence ID" value="MBD2185506.1"/>
    <property type="molecule type" value="Genomic_DNA"/>
</dbReference>
<evidence type="ECO:0000313" key="8">
    <source>
        <dbReference type="EMBL" id="MBD2185506.1"/>
    </source>
</evidence>
<comment type="domain">
    <text evidence="5">The PRC barrel domain binds ribosomal protein uS19.</text>
</comment>
<dbReference type="InterPro" id="IPR011961">
    <property type="entry name" value="RimM"/>
</dbReference>
<evidence type="ECO:0000256" key="4">
    <source>
        <dbReference type="ARBA" id="ARBA00023186"/>
    </source>
</evidence>
<dbReference type="GO" id="GO:0006364">
    <property type="term" value="P:rRNA processing"/>
    <property type="evidence" value="ECO:0007669"/>
    <property type="project" value="UniProtKB-UniRule"/>
</dbReference>
<evidence type="ECO:0000259" key="7">
    <source>
        <dbReference type="Pfam" id="PF24986"/>
    </source>
</evidence>
<dbReference type="Pfam" id="PF01782">
    <property type="entry name" value="RimM"/>
    <property type="match status" value="1"/>
</dbReference>
<comment type="subunit">
    <text evidence="5">Binds ribosomal protein uS19.</text>
</comment>
<comment type="similarity">
    <text evidence="5">Belongs to the RimM family.</text>
</comment>
<dbReference type="GO" id="GO:0043022">
    <property type="term" value="F:ribosome binding"/>
    <property type="evidence" value="ECO:0007669"/>
    <property type="project" value="InterPro"/>
</dbReference>
<dbReference type="Pfam" id="PF24986">
    <property type="entry name" value="PRC_RimM"/>
    <property type="match status" value="1"/>
</dbReference>
<dbReference type="RefSeq" id="WP_190473889.1">
    <property type="nucleotide sequence ID" value="NZ_JACJPW010000125.1"/>
</dbReference>
<dbReference type="InterPro" id="IPR056792">
    <property type="entry name" value="PRC_RimM"/>
</dbReference>
<comment type="caution">
    <text evidence="8">The sequence shown here is derived from an EMBL/GenBank/DDBJ whole genome shotgun (WGS) entry which is preliminary data.</text>
</comment>
<dbReference type="InterPro" id="IPR036976">
    <property type="entry name" value="RimM_N_sf"/>
</dbReference>
<organism evidence="8 9">
    <name type="scientific">Aerosakkonema funiforme FACHB-1375</name>
    <dbReference type="NCBI Taxonomy" id="2949571"/>
    <lineage>
        <taxon>Bacteria</taxon>
        <taxon>Bacillati</taxon>
        <taxon>Cyanobacteriota</taxon>
        <taxon>Cyanophyceae</taxon>
        <taxon>Oscillatoriophycideae</taxon>
        <taxon>Aerosakkonematales</taxon>
        <taxon>Aerosakkonemataceae</taxon>
        <taxon>Aerosakkonema</taxon>
    </lineage>
</organism>
<dbReference type="InterPro" id="IPR009000">
    <property type="entry name" value="Transl_B-barrel_sf"/>
</dbReference>
<dbReference type="NCBIfam" id="TIGR02273">
    <property type="entry name" value="16S_RimM"/>
    <property type="match status" value="1"/>
</dbReference>
<keyword evidence="2 5" id="KW-0690">Ribosome biogenesis</keyword>
<sequence length="179" mass="20157">MNSSEWIEIGEIVAAQGLNGEVRVYPDSDFPERFEKRGQRWLLRSHAAEPEPIKLLSGRYIPNKGIYVVKFADINDRTQAEELRGCKLMVKASDRPNLEADEFHVLDLIGLEVFNQLTSEKVGVVEDITTAGHDLLMVKSANEKNNKQILIPFVKAIVPVVDLENKRIEITPPPGLLEI</sequence>
<keyword evidence="4 5" id="KW-0143">Chaperone</keyword>
<dbReference type="GO" id="GO:0005737">
    <property type="term" value="C:cytoplasm"/>
    <property type="evidence" value="ECO:0007669"/>
    <property type="project" value="UniProtKB-SubCell"/>
</dbReference>
<dbReference type="Gene3D" id="2.40.30.60">
    <property type="entry name" value="RimM"/>
    <property type="match status" value="1"/>
</dbReference>
<dbReference type="InterPro" id="IPR011033">
    <property type="entry name" value="PRC_barrel-like_sf"/>
</dbReference>
<dbReference type="HAMAP" id="MF_00014">
    <property type="entry name" value="Ribosome_mat_RimM"/>
    <property type="match status" value="1"/>
</dbReference>
<dbReference type="SUPFAM" id="SSF50447">
    <property type="entry name" value="Translation proteins"/>
    <property type="match status" value="1"/>
</dbReference>
<feature type="domain" description="Ribosome maturation factor RimM PRC barrel" evidence="7">
    <location>
        <begin position="107"/>
        <end position="176"/>
    </location>
</feature>
<dbReference type="GO" id="GO:0005840">
    <property type="term" value="C:ribosome"/>
    <property type="evidence" value="ECO:0007669"/>
    <property type="project" value="InterPro"/>
</dbReference>
<dbReference type="PANTHER" id="PTHR33692">
    <property type="entry name" value="RIBOSOME MATURATION FACTOR RIMM"/>
    <property type="match status" value="1"/>
</dbReference>
<feature type="domain" description="RimM N-terminal" evidence="6">
    <location>
        <begin position="9"/>
        <end position="93"/>
    </location>
</feature>
<dbReference type="Proteomes" id="UP000641646">
    <property type="component" value="Unassembled WGS sequence"/>
</dbReference>
<keyword evidence="1 5" id="KW-0963">Cytoplasm</keyword>
<evidence type="ECO:0000259" key="6">
    <source>
        <dbReference type="Pfam" id="PF01782"/>
    </source>
</evidence>
<accession>A0A926VKI7</accession>
<dbReference type="PANTHER" id="PTHR33692:SF1">
    <property type="entry name" value="RIBOSOME MATURATION FACTOR RIMM"/>
    <property type="match status" value="1"/>
</dbReference>
<reference evidence="8" key="1">
    <citation type="journal article" date="2015" name="ISME J.">
        <title>Draft Genome Sequence of Streptomyces incarnatus NRRL8089, which Produces the Nucleoside Antibiotic Sinefungin.</title>
        <authorList>
            <person name="Oshima K."/>
            <person name="Hattori M."/>
            <person name="Shimizu H."/>
            <person name="Fukuda K."/>
            <person name="Nemoto M."/>
            <person name="Inagaki K."/>
            <person name="Tamura T."/>
        </authorList>
    </citation>
    <scope>NUCLEOTIDE SEQUENCE</scope>
    <source>
        <strain evidence="8">FACHB-1375</strain>
    </source>
</reference>
<dbReference type="GO" id="GO:0042274">
    <property type="term" value="P:ribosomal small subunit biogenesis"/>
    <property type="evidence" value="ECO:0007669"/>
    <property type="project" value="UniProtKB-UniRule"/>
</dbReference>
<keyword evidence="3 5" id="KW-0698">rRNA processing</keyword>
<comment type="function">
    <text evidence="5">An accessory protein needed during the final step in the assembly of 30S ribosomal subunit, possibly for assembly of the head region. Essential for efficient processing of 16S rRNA. May be needed both before and after RbfA during the maturation of 16S rRNA. It has affinity for free ribosomal 30S subunits but not for 70S ribosomes.</text>
</comment>
<protein>
    <recommendedName>
        <fullName evidence="5">Ribosome maturation factor RimM</fullName>
    </recommendedName>
</protein>
<name>A0A926VKI7_9CYAN</name>
<proteinExistence type="inferred from homology"/>
<dbReference type="SUPFAM" id="SSF50346">
    <property type="entry name" value="PRC-barrel domain"/>
    <property type="match status" value="1"/>
</dbReference>
<gene>
    <name evidence="5 8" type="primary">rimM</name>
    <name evidence="8" type="ORF">H6G03_31290</name>
</gene>
<evidence type="ECO:0000256" key="5">
    <source>
        <dbReference type="HAMAP-Rule" id="MF_00014"/>
    </source>
</evidence>
<dbReference type="InterPro" id="IPR002676">
    <property type="entry name" value="RimM_N"/>
</dbReference>
<keyword evidence="9" id="KW-1185">Reference proteome</keyword>
<dbReference type="Gene3D" id="2.30.30.240">
    <property type="entry name" value="PRC-barrel domain"/>
    <property type="match status" value="1"/>
</dbReference>
<evidence type="ECO:0000256" key="3">
    <source>
        <dbReference type="ARBA" id="ARBA00022552"/>
    </source>
</evidence>